<evidence type="ECO:0000313" key="2">
    <source>
        <dbReference type="Proteomes" id="UP000008206"/>
    </source>
</evidence>
<sequence length="53" mass="6587">MRFQCGYFKLKNMETLEKKTQKEAFQSEEIYYQTAYEIWEAQYLAYSDIDLHY</sequence>
<name>E0UMD2_GLOV7</name>
<keyword evidence="1" id="KW-0614">Plasmid</keyword>
<evidence type="ECO:0000313" key="1">
    <source>
        <dbReference type="EMBL" id="ADN18112.1"/>
    </source>
</evidence>
<keyword evidence="2" id="KW-1185">Reference proteome</keyword>
<protein>
    <submittedName>
        <fullName evidence="1">Uncharacterized protein</fullName>
    </submittedName>
</protein>
<gene>
    <name evidence="1" type="ordered locus">Cyan7822_6317</name>
</gene>
<dbReference type="AlphaFoldDB" id="E0UMD2"/>
<accession>E0UMD2</accession>
<dbReference type="KEGG" id="cyj:Cyan7822_6317"/>
<organism evidence="1 2">
    <name type="scientific">Gloeothece verrucosa (strain PCC 7822)</name>
    <name type="common">Cyanothece sp. (strain PCC 7822)</name>
    <dbReference type="NCBI Taxonomy" id="497965"/>
    <lineage>
        <taxon>Bacteria</taxon>
        <taxon>Bacillati</taxon>
        <taxon>Cyanobacteriota</taxon>
        <taxon>Cyanophyceae</taxon>
        <taxon>Oscillatoriophycideae</taxon>
        <taxon>Chroococcales</taxon>
        <taxon>Aphanothecaceae</taxon>
        <taxon>Gloeothece</taxon>
        <taxon>Gloeothece verrucosa</taxon>
    </lineage>
</organism>
<dbReference type="Proteomes" id="UP000008206">
    <property type="component" value="Plasmid Cy782202"/>
</dbReference>
<proteinExistence type="predicted"/>
<dbReference type="EMBL" id="CP002200">
    <property type="protein sequence ID" value="ADN18112.1"/>
    <property type="molecule type" value="Genomic_DNA"/>
</dbReference>
<geneLocation type="plasmid" evidence="1 2">
    <name>Cy782202</name>
</geneLocation>
<reference evidence="2" key="1">
    <citation type="journal article" date="2011" name="MBio">
        <title>Novel metabolic attributes of the genus Cyanothece, comprising a group of unicellular nitrogen-fixing Cyanobacteria.</title>
        <authorList>
            <person name="Bandyopadhyay A."/>
            <person name="Elvitigala T."/>
            <person name="Welsh E."/>
            <person name="Stockel J."/>
            <person name="Liberton M."/>
            <person name="Min H."/>
            <person name="Sherman L.A."/>
            <person name="Pakrasi H.B."/>
        </authorList>
    </citation>
    <scope>NUCLEOTIDE SEQUENCE [LARGE SCALE GENOMIC DNA]</scope>
    <source>
        <strain evidence="2">PCC 7822</strain>
        <plasmid evidence="2">Cy782202</plasmid>
    </source>
</reference>
<dbReference type="HOGENOM" id="CLU_3060720_0_0_3"/>